<feature type="non-terminal residue" evidence="3">
    <location>
        <position position="1"/>
    </location>
</feature>
<dbReference type="PRINTS" id="PR00776">
    <property type="entry name" value="HEMOGLOBNASE"/>
</dbReference>
<dbReference type="CDD" id="cd21115">
    <property type="entry name" value="legumain_C"/>
    <property type="match status" value="1"/>
</dbReference>
<dbReference type="InterPro" id="IPR048501">
    <property type="entry name" value="Legum_prodom"/>
</dbReference>
<dbReference type="PANTHER" id="PTHR12000">
    <property type="entry name" value="HEMOGLOBINASE FAMILY MEMBER"/>
    <property type="match status" value="1"/>
</dbReference>
<dbReference type="Gene3D" id="1.10.132.130">
    <property type="match status" value="1"/>
</dbReference>
<accession>A0A7R9MAA5</accession>
<dbReference type="InterPro" id="IPR046427">
    <property type="entry name" value="Legumain_prodom_sf"/>
</dbReference>
<protein>
    <recommendedName>
        <fullName evidence="5">Legumain</fullName>
    </recommendedName>
</protein>
<dbReference type="Pfam" id="PF01650">
    <property type="entry name" value="Peptidase_C13"/>
    <property type="match status" value="1"/>
</dbReference>
<sequence>VVVNEPNGPDVYKGVPKELSITGDEITPERFLRVLRGDNSSGSLVINSGPNDHIFVYLIDHGSDDIVEFPNGLLYGEELVTTIKDMHANKKFAKLVFYLDTCHAGSMFANLLPNDIDVYVTTSSSPDENSHFCCYDERLKVFVGLSYSNFWIKNTDTFDLTNETLQQQFEYVRDNSYDTVIDGKHEYEHNQQYGDLSIAKLPVSHFLGNEANLLLIAIAERLLRDRYVKELESILKGREFVDNFMTEYVNSIQHLIPNIETNAILNTKRELNNRLCYRQLVDTFHQKCFNLNQYF</sequence>
<evidence type="ECO:0008006" key="5">
    <source>
        <dbReference type="Google" id="ProtNLM"/>
    </source>
</evidence>
<evidence type="ECO:0000313" key="3">
    <source>
        <dbReference type="EMBL" id="CAD7655217.1"/>
    </source>
</evidence>
<evidence type="ECO:0000256" key="1">
    <source>
        <dbReference type="ARBA" id="ARBA00009941"/>
    </source>
</evidence>
<dbReference type="GO" id="GO:0006624">
    <property type="term" value="P:vacuolar protein processing"/>
    <property type="evidence" value="ECO:0007669"/>
    <property type="project" value="TreeGrafter"/>
</dbReference>
<dbReference type="PIRSF" id="PIRSF019663">
    <property type="entry name" value="Legumain"/>
    <property type="match status" value="1"/>
</dbReference>
<feature type="active site" description="Nucleophile" evidence="2">
    <location>
        <position position="102"/>
    </location>
</feature>
<dbReference type="GO" id="GO:0051603">
    <property type="term" value="P:proteolysis involved in protein catabolic process"/>
    <property type="evidence" value="ECO:0007669"/>
    <property type="project" value="TreeGrafter"/>
</dbReference>
<name>A0A7R9MAA5_9ACAR</name>
<evidence type="ECO:0000256" key="2">
    <source>
        <dbReference type="PIRSR" id="PIRSR019663-1"/>
    </source>
</evidence>
<proteinExistence type="inferred from homology"/>
<dbReference type="GO" id="GO:0005773">
    <property type="term" value="C:vacuole"/>
    <property type="evidence" value="ECO:0007669"/>
    <property type="project" value="GOC"/>
</dbReference>
<gene>
    <name evidence="3" type="ORF">ONB1V03_LOCUS11861</name>
</gene>
<comment type="similarity">
    <text evidence="1">Belongs to the peptidase C13 family.</text>
</comment>
<keyword evidence="4" id="KW-1185">Reference proteome</keyword>
<feature type="active site" evidence="2">
    <location>
        <position position="61"/>
    </location>
</feature>
<dbReference type="Gene3D" id="3.40.50.1460">
    <property type="match status" value="1"/>
</dbReference>
<reference evidence="3" key="1">
    <citation type="submission" date="2020-11" db="EMBL/GenBank/DDBJ databases">
        <authorList>
            <person name="Tran Van P."/>
        </authorList>
    </citation>
    <scope>NUCLEOTIDE SEQUENCE</scope>
</reference>
<evidence type="ECO:0000313" key="4">
    <source>
        <dbReference type="Proteomes" id="UP000728032"/>
    </source>
</evidence>
<dbReference type="EMBL" id="OC923986">
    <property type="protein sequence ID" value="CAD7655217.1"/>
    <property type="molecule type" value="Genomic_DNA"/>
</dbReference>
<dbReference type="PANTHER" id="PTHR12000:SF42">
    <property type="entry name" value="LEGUMAIN"/>
    <property type="match status" value="1"/>
</dbReference>
<dbReference type="EMBL" id="CAJPVJ010009161">
    <property type="protein sequence ID" value="CAG2172404.1"/>
    <property type="molecule type" value="Genomic_DNA"/>
</dbReference>
<dbReference type="InterPro" id="IPR001096">
    <property type="entry name" value="Peptidase_C13"/>
</dbReference>
<dbReference type="AlphaFoldDB" id="A0A7R9MAA5"/>
<dbReference type="Proteomes" id="UP000728032">
    <property type="component" value="Unassembled WGS sequence"/>
</dbReference>
<organism evidence="3">
    <name type="scientific">Oppiella nova</name>
    <dbReference type="NCBI Taxonomy" id="334625"/>
    <lineage>
        <taxon>Eukaryota</taxon>
        <taxon>Metazoa</taxon>
        <taxon>Ecdysozoa</taxon>
        <taxon>Arthropoda</taxon>
        <taxon>Chelicerata</taxon>
        <taxon>Arachnida</taxon>
        <taxon>Acari</taxon>
        <taxon>Acariformes</taxon>
        <taxon>Sarcoptiformes</taxon>
        <taxon>Oribatida</taxon>
        <taxon>Brachypylina</taxon>
        <taxon>Oppioidea</taxon>
        <taxon>Oppiidae</taxon>
        <taxon>Oppiella</taxon>
    </lineage>
</organism>
<dbReference type="OrthoDB" id="9995590at2759"/>
<dbReference type="GO" id="GO:0004197">
    <property type="term" value="F:cysteine-type endopeptidase activity"/>
    <property type="evidence" value="ECO:0007669"/>
    <property type="project" value="TreeGrafter"/>
</dbReference>
<feature type="non-terminal residue" evidence="3">
    <location>
        <position position="295"/>
    </location>
</feature>